<protein>
    <recommendedName>
        <fullName evidence="1">YgjP-like metallopeptidase domain-containing protein</fullName>
    </recommendedName>
</protein>
<dbReference type="EMBL" id="NBBJ01000004">
    <property type="protein sequence ID" value="OWK29084.1"/>
    <property type="molecule type" value="Genomic_DNA"/>
</dbReference>
<dbReference type="InterPro" id="IPR053136">
    <property type="entry name" value="UTP_pyrophosphatase-like"/>
</dbReference>
<dbReference type="CDD" id="cd07344">
    <property type="entry name" value="M48_yhfN_like"/>
    <property type="match status" value="1"/>
</dbReference>
<dbReference type="Pfam" id="PF01863">
    <property type="entry name" value="YgjP-like"/>
    <property type="match status" value="1"/>
</dbReference>
<dbReference type="OrthoDB" id="9795402at2"/>
<dbReference type="AlphaFoldDB" id="A0A245ZH71"/>
<evidence type="ECO:0000313" key="2">
    <source>
        <dbReference type="EMBL" id="OWK29084.1"/>
    </source>
</evidence>
<dbReference type="PANTHER" id="PTHR30399:SF1">
    <property type="entry name" value="UTP PYROPHOSPHATASE"/>
    <property type="match status" value="1"/>
</dbReference>
<proteinExistence type="predicted"/>
<evidence type="ECO:0000259" key="1">
    <source>
        <dbReference type="Pfam" id="PF01863"/>
    </source>
</evidence>
<dbReference type="PANTHER" id="PTHR30399">
    <property type="entry name" value="UNCHARACTERIZED PROTEIN YGJP"/>
    <property type="match status" value="1"/>
</dbReference>
<keyword evidence="3" id="KW-1185">Reference proteome</keyword>
<name>A0A245ZH71_9SPHN</name>
<accession>A0A245ZH71</accession>
<evidence type="ECO:0000313" key="3">
    <source>
        <dbReference type="Proteomes" id="UP000197783"/>
    </source>
</evidence>
<feature type="domain" description="YgjP-like metallopeptidase" evidence="1">
    <location>
        <begin position="19"/>
        <end position="213"/>
    </location>
</feature>
<dbReference type="InterPro" id="IPR002725">
    <property type="entry name" value="YgjP-like_metallopeptidase"/>
</dbReference>
<gene>
    <name evidence="2" type="ORF">SPMU_26110</name>
</gene>
<reference evidence="2 3" key="1">
    <citation type="submission" date="2017-03" db="EMBL/GenBank/DDBJ databases">
        <title>Genome sequence of Sphingomonas mucosissima DSM 17494.</title>
        <authorList>
            <person name="Poehlein A."/>
            <person name="Wuebbeler J.H."/>
            <person name="Steinbuechel A."/>
            <person name="Daniel R."/>
        </authorList>
    </citation>
    <scope>NUCLEOTIDE SEQUENCE [LARGE SCALE GENOMIC DNA]</scope>
    <source>
        <strain evidence="2 3">DSM 17494</strain>
    </source>
</reference>
<comment type="caution">
    <text evidence="2">The sequence shown here is derived from an EMBL/GenBank/DDBJ whole genome shotgun (WGS) entry which is preliminary data.</text>
</comment>
<dbReference type="RefSeq" id="WP_088334293.1">
    <property type="nucleotide sequence ID" value="NZ_NBBJ01000004.1"/>
</dbReference>
<dbReference type="Gene3D" id="3.30.2010.10">
    <property type="entry name" value="Metalloproteases ('zincins'), catalytic domain"/>
    <property type="match status" value="1"/>
</dbReference>
<organism evidence="2 3">
    <name type="scientific">Sphingomonas mucosissima</name>
    <dbReference type="NCBI Taxonomy" id="370959"/>
    <lineage>
        <taxon>Bacteria</taxon>
        <taxon>Pseudomonadati</taxon>
        <taxon>Pseudomonadota</taxon>
        <taxon>Alphaproteobacteria</taxon>
        <taxon>Sphingomonadales</taxon>
        <taxon>Sphingomonadaceae</taxon>
        <taxon>Sphingomonas</taxon>
    </lineage>
</organism>
<sequence>MIEDVEIVRHPTARRIKLAFDPASGRFRLTVPKRASGTKALAWAAEHQEWMAAQRAALPNAHPFAPGVRIPFGDDSLLIDWHEGASRIVQRVGDRLAISGPPSTVPRRVEAWLRREALRLLETDTSFYAARAGVRVDRVTIGDPRSRWGSCSSAGAIRYSWRLVLAPTEVRKATVAHEVAHRIHMNHSPAFHALVATLYGSDPTPHRQWLRTHGAQLHWYGRSSTSGG</sequence>
<dbReference type="Proteomes" id="UP000197783">
    <property type="component" value="Unassembled WGS sequence"/>
</dbReference>